<dbReference type="PANTHER" id="PTHR45641">
    <property type="entry name" value="TETRATRICOPEPTIDE REPEAT PROTEIN (AFU_ORTHOLOGUE AFUA_6G03870)"/>
    <property type="match status" value="1"/>
</dbReference>
<name>Q24C84_TETTS</name>
<dbReference type="SMART" id="SM00028">
    <property type="entry name" value="TPR"/>
    <property type="match status" value="2"/>
</dbReference>
<evidence type="ECO:0000256" key="2">
    <source>
        <dbReference type="ARBA" id="ARBA00022803"/>
    </source>
</evidence>
<sequence>MDYNPPLHNAVILKEAEEKRLDELFNQFAKQDQYGHLLKFSELFQLALDRNIIGTKVSFSVLYDLFLDCVDENQQQQQEEENQQNIKKPGANKPQDKNQHKNQEIGINKAQFNFLLFQLSRIMYPTERSHFERMFQEILSEKTVVNKGSIEILRCPLFDDTTKKLLLETTIQVLCEYEEELRNCYVSYISENYFQQKLLLTWNEIALQRKKMTTFAFLMFLKESHVIPNVLSVENVNDSMMKIIPAVSGKEIEFYHKHYVVQIYEKQIPEGVEKPVEHDPRLEFHEFQLCLARIAYEMHPKDQEKNMKVIMEKFFGDIIGIRKNDRIGLDNFPSINKKLYKKLDNYYRDIEIEERGYNGEQDEGSDSDLEDPMQMLAKMQEQQIFQADLKEVDMHDIYTTLNKDLPPLPDIPKVEQENPPPYKKDPLDKKKDLRVVIGQPVPKPPPEKAKPKPKPPKKKQLKKGEKPPRKIIWAGMPPPPPSRTADLLQKHYEKLEYGEQLLSDLNKGVLSDIDVIPVVIDEIIYPPELPPKIRTLIEAAINSHNQQNYLFALQNFDKAREEWIQIEEKDLPDQINMFFDYSKAAVYSSAGRDDYALHYLMICKQLGDRLPYSNPDRALAYSGLGATLYNCEEYEFALRCFLKCREVRENLYGIEHTDTACTFNNLGCAMFMLERNHEALAYFKLAEAVFEAELGPFHNRTSTAARNIKKCEKGQFMNVPQYRTLWETYENDPYPKKGKKKKGKKKKK</sequence>
<evidence type="ECO:0000313" key="4">
    <source>
        <dbReference type="EMBL" id="EAS05354.1"/>
    </source>
</evidence>
<dbReference type="AlphaFoldDB" id="Q24C84"/>
<dbReference type="InterPro" id="IPR011990">
    <property type="entry name" value="TPR-like_helical_dom_sf"/>
</dbReference>
<dbReference type="InterPro" id="IPR019734">
    <property type="entry name" value="TPR_rpt"/>
</dbReference>
<dbReference type="Pfam" id="PF13424">
    <property type="entry name" value="TPR_12"/>
    <property type="match status" value="1"/>
</dbReference>
<dbReference type="STRING" id="312017.Q24C84"/>
<dbReference type="KEGG" id="tet:TTHERM_00695880"/>
<dbReference type="RefSeq" id="XP_001025599.1">
    <property type="nucleotide sequence ID" value="XM_001025599.3"/>
</dbReference>
<dbReference type="Proteomes" id="UP000009168">
    <property type="component" value="Unassembled WGS sequence"/>
</dbReference>
<keyword evidence="2" id="KW-0802">TPR repeat</keyword>
<dbReference type="HOGENOM" id="CLU_399281_0_0_1"/>
<dbReference type="InParanoid" id="Q24C84"/>
<dbReference type="EMBL" id="GG662372">
    <property type="protein sequence ID" value="EAS05354.1"/>
    <property type="molecule type" value="Genomic_DNA"/>
</dbReference>
<feature type="region of interest" description="Disordered" evidence="3">
    <location>
        <begin position="76"/>
        <end position="101"/>
    </location>
</feature>
<evidence type="ECO:0000256" key="3">
    <source>
        <dbReference type="SAM" id="MobiDB-lite"/>
    </source>
</evidence>
<protein>
    <submittedName>
        <fullName evidence="4">Tetratricopeptide repeat protein</fullName>
    </submittedName>
</protein>
<feature type="region of interest" description="Disordered" evidence="3">
    <location>
        <begin position="401"/>
        <end position="480"/>
    </location>
</feature>
<keyword evidence="1" id="KW-0677">Repeat</keyword>
<proteinExistence type="predicted"/>
<reference evidence="5" key="1">
    <citation type="journal article" date="2006" name="PLoS Biol.">
        <title>Macronuclear genome sequence of the ciliate Tetrahymena thermophila, a model eukaryote.</title>
        <authorList>
            <person name="Eisen J.A."/>
            <person name="Coyne R.S."/>
            <person name="Wu M."/>
            <person name="Wu D."/>
            <person name="Thiagarajan M."/>
            <person name="Wortman J.R."/>
            <person name="Badger J.H."/>
            <person name="Ren Q."/>
            <person name="Amedeo P."/>
            <person name="Jones K.M."/>
            <person name="Tallon L.J."/>
            <person name="Delcher A.L."/>
            <person name="Salzberg S.L."/>
            <person name="Silva J.C."/>
            <person name="Haas B.J."/>
            <person name="Majoros W.H."/>
            <person name="Farzad M."/>
            <person name="Carlton J.M."/>
            <person name="Smith R.K. Jr."/>
            <person name="Garg J."/>
            <person name="Pearlman R.E."/>
            <person name="Karrer K.M."/>
            <person name="Sun L."/>
            <person name="Manning G."/>
            <person name="Elde N.C."/>
            <person name="Turkewitz A.P."/>
            <person name="Asai D.J."/>
            <person name="Wilkes D.E."/>
            <person name="Wang Y."/>
            <person name="Cai H."/>
            <person name="Collins K."/>
            <person name="Stewart B.A."/>
            <person name="Lee S.R."/>
            <person name="Wilamowska K."/>
            <person name="Weinberg Z."/>
            <person name="Ruzzo W.L."/>
            <person name="Wloga D."/>
            <person name="Gaertig J."/>
            <person name="Frankel J."/>
            <person name="Tsao C.-C."/>
            <person name="Gorovsky M.A."/>
            <person name="Keeling P.J."/>
            <person name="Waller R.F."/>
            <person name="Patron N.J."/>
            <person name="Cherry J.M."/>
            <person name="Stover N.A."/>
            <person name="Krieger C.J."/>
            <person name="del Toro C."/>
            <person name="Ryder H.F."/>
            <person name="Williamson S.C."/>
            <person name="Barbeau R.A."/>
            <person name="Hamilton E.P."/>
            <person name="Orias E."/>
        </authorList>
    </citation>
    <scope>NUCLEOTIDE SEQUENCE [LARGE SCALE GENOMIC DNA]</scope>
    <source>
        <strain evidence="5">SB210</strain>
    </source>
</reference>
<feature type="compositionally biased region" description="Basic residues" evidence="3">
    <location>
        <begin position="451"/>
        <end position="461"/>
    </location>
</feature>
<dbReference type="GeneID" id="7837798"/>
<dbReference type="PANTHER" id="PTHR45641:SF19">
    <property type="entry name" value="NEPHROCYSTIN-3"/>
    <property type="match status" value="1"/>
</dbReference>
<keyword evidence="5" id="KW-1185">Reference proteome</keyword>
<dbReference type="eggNOG" id="ENOG502SA3Y">
    <property type="taxonomic scope" value="Eukaryota"/>
</dbReference>
<dbReference type="SUPFAM" id="SSF48452">
    <property type="entry name" value="TPR-like"/>
    <property type="match status" value="1"/>
</dbReference>
<accession>Q24C84</accession>
<evidence type="ECO:0000313" key="5">
    <source>
        <dbReference type="Proteomes" id="UP000009168"/>
    </source>
</evidence>
<organism evidence="4 5">
    <name type="scientific">Tetrahymena thermophila (strain SB210)</name>
    <dbReference type="NCBI Taxonomy" id="312017"/>
    <lineage>
        <taxon>Eukaryota</taxon>
        <taxon>Sar</taxon>
        <taxon>Alveolata</taxon>
        <taxon>Ciliophora</taxon>
        <taxon>Intramacronucleata</taxon>
        <taxon>Oligohymenophorea</taxon>
        <taxon>Hymenostomatida</taxon>
        <taxon>Tetrahymenina</taxon>
        <taxon>Tetrahymenidae</taxon>
        <taxon>Tetrahymena</taxon>
    </lineage>
</organism>
<dbReference type="OMA" id="PKQSEQY"/>
<dbReference type="Gene3D" id="1.25.40.10">
    <property type="entry name" value="Tetratricopeptide repeat domain"/>
    <property type="match status" value="1"/>
</dbReference>
<evidence type="ECO:0000256" key="1">
    <source>
        <dbReference type="ARBA" id="ARBA00022737"/>
    </source>
</evidence>
<feature type="compositionally biased region" description="Basic and acidic residues" evidence="3">
    <location>
        <begin position="412"/>
        <end position="434"/>
    </location>
</feature>
<gene>
    <name evidence="4" type="ORF">TTHERM_00695880</name>
</gene>
<dbReference type="OrthoDB" id="626167at2759"/>